<gene>
    <name evidence="1" type="ORF">ACFP85_04615</name>
</gene>
<comment type="caution">
    <text evidence="1">The sequence shown here is derived from an EMBL/GenBank/DDBJ whole genome shotgun (WGS) entry which is preliminary data.</text>
</comment>
<accession>A0ABW1XL82</accession>
<dbReference type="EMBL" id="JBHSUS010000001">
    <property type="protein sequence ID" value="MFC6439429.1"/>
    <property type="molecule type" value="Genomic_DNA"/>
</dbReference>
<evidence type="ECO:0000313" key="1">
    <source>
        <dbReference type="EMBL" id="MFC6439429.1"/>
    </source>
</evidence>
<organism evidence="1 2">
    <name type="scientific">Pseudobowmanella zhangzhouensis</name>
    <dbReference type="NCBI Taxonomy" id="1537679"/>
    <lineage>
        <taxon>Bacteria</taxon>
        <taxon>Pseudomonadati</taxon>
        <taxon>Pseudomonadota</taxon>
        <taxon>Gammaproteobacteria</taxon>
        <taxon>Alteromonadales</taxon>
        <taxon>Alteromonadaceae</taxon>
    </lineage>
</organism>
<keyword evidence="2" id="KW-1185">Reference proteome</keyword>
<evidence type="ECO:0000313" key="2">
    <source>
        <dbReference type="Proteomes" id="UP001596364"/>
    </source>
</evidence>
<dbReference type="Proteomes" id="UP001596364">
    <property type="component" value="Unassembled WGS sequence"/>
</dbReference>
<dbReference type="RefSeq" id="WP_131257281.1">
    <property type="nucleotide sequence ID" value="NZ_JBHSUS010000001.1"/>
</dbReference>
<sequence length="157" mass="18197">MEFVVQQSSGKEVIYSSIPLEKQSVAEGELGRWRIDMVDFEKYLTNKIKDLDFGQSIETYCFGFEIADTKLWGEFFASTKEYISYRPKSKTLVSVGQIEWLSVKDLDFKSQLKRLAEAIVESATRVSVLKRKPKDFNYEYFAEVVKKLVLKYSSKNA</sequence>
<name>A0ABW1XL82_9ALTE</name>
<proteinExistence type="predicted"/>
<reference evidence="2" key="1">
    <citation type="journal article" date="2019" name="Int. J. Syst. Evol. Microbiol.">
        <title>The Global Catalogue of Microorganisms (GCM) 10K type strain sequencing project: providing services to taxonomists for standard genome sequencing and annotation.</title>
        <authorList>
            <consortium name="The Broad Institute Genomics Platform"/>
            <consortium name="The Broad Institute Genome Sequencing Center for Infectious Disease"/>
            <person name="Wu L."/>
            <person name="Ma J."/>
        </authorList>
    </citation>
    <scope>NUCLEOTIDE SEQUENCE [LARGE SCALE GENOMIC DNA]</scope>
    <source>
        <strain evidence="2">CGMCC 1.16031</strain>
    </source>
</reference>
<protein>
    <submittedName>
        <fullName evidence="1">Uncharacterized protein</fullName>
    </submittedName>
</protein>